<evidence type="ECO:0000256" key="5">
    <source>
        <dbReference type="ARBA" id="ARBA00022989"/>
    </source>
</evidence>
<dbReference type="InterPro" id="IPR050925">
    <property type="entry name" value="Rhomboid_protease_S54"/>
</dbReference>
<comment type="subcellular location">
    <subcellularLocation>
        <location evidence="1">Membrane</location>
        <topology evidence="1">Multi-pass membrane protein</topology>
    </subcellularLocation>
</comment>
<keyword evidence="9" id="KW-0645">Protease</keyword>
<feature type="domain" description="Peptidase S54 rhomboid" evidence="8">
    <location>
        <begin position="116"/>
        <end position="246"/>
    </location>
</feature>
<evidence type="ECO:0000259" key="8">
    <source>
        <dbReference type="Pfam" id="PF01694"/>
    </source>
</evidence>
<dbReference type="Gene3D" id="1.20.1540.10">
    <property type="entry name" value="Rhomboid-like"/>
    <property type="match status" value="1"/>
</dbReference>
<evidence type="ECO:0000256" key="7">
    <source>
        <dbReference type="SAM" id="Phobius"/>
    </source>
</evidence>
<evidence type="ECO:0000313" key="9">
    <source>
        <dbReference type="EMBL" id="MBP2475512.1"/>
    </source>
</evidence>
<feature type="transmembrane region" description="Helical" evidence="7">
    <location>
        <begin position="259"/>
        <end position="276"/>
    </location>
</feature>
<name>A0ABS5AGN1_9PSEU</name>
<dbReference type="GO" id="GO:0006508">
    <property type="term" value="P:proteolysis"/>
    <property type="evidence" value="ECO:0007669"/>
    <property type="project" value="UniProtKB-KW"/>
</dbReference>
<keyword evidence="3 7" id="KW-0812">Transmembrane</keyword>
<dbReference type="EMBL" id="JAGIOO010000001">
    <property type="protein sequence ID" value="MBP2475512.1"/>
    <property type="molecule type" value="Genomic_DNA"/>
</dbReference>
<sequence length="300" mass="32029">MTESYTLPACTRHADRQTGLSCTRCGKPYCYECLRDASVGKQCVDCVAEGQKGQRRAVNMVGNEDRGGKPVVVLTLIVLNVAIFVLTAIQGGGVNSLDESWVFDNGGMSSLAMAGGQWWRLITSGFLHFALWHLALNMFSLWMLGQDLEPLFGRLRFTLLYFLSLLGGGVAVYLFSGPSFTAGASGAVFGLFGAVAVIYVRRRLSLQPLLIVLAINVGYGLFIGNVSWEGHAGGLVVGALVAAGLIYVPSGARVRWQAINLVAITAALVGLTFFQYSSQPKLVCTPPGQITLCGNGAPDR</sequence>
<keyword evidence="6 7" id="KW-0472">Membrane</keyword>
<comment type="caution">
    <text evidence="9">The sequence shown here is derived from an EMBL/GenBank/DDBJ whole genome shotgun (WGS) entry which is preliminary data.</text>
</comment>
<feature type="transmembrane region" description="Helical" evidence="7">
    <location>
        <begin position="209"/>
        <end position="228"/>
    </location>
</feature>
<dbReference type="Proteomes" id="UP001519363">
    <property type="component" value="Unassembled WGS sequence"/>
</dbReference>
<protein>
    <submittedName>
        <fullName evidence="9">Membrane associated rhomboid family serine protease</fullName>
    </submittedName>
</protein>
<feature type="transmembrane region" description="Helical" evidence="7">
    <location>
        <begin position="71"/>
        <end position="89"/>
    </location>
</feature>
<feature type="transmembrane region" description="Helical" evidence="7">
    <location>
        <begin position="234"/>
        <end position="252"/>
    </location>
</feature>
<proteinExistence type="inferred from homology"/>
<reference evidence="9 10" key="1">
    <citation type="submission" date="2021-03" db="EMBL/GenBank/DDBJ databases">
        <title>Sequencing the genomes of 1000 actinobacteria strains.</title>
        <authorList>
            <person name="Klenk H.-P."/>
        </authorList>
    </citation>
    <scope>NUCLEOTIDE SEQUENCE [LARGE SCALE GENOMIC DNA]</scope>
    <source>
        <strain evidence="9 10">DSM 44580</strain>
    </source>
</reference>
<evidence type="ECO:0000313" key="10">
    <source>
        <dbReference type="Proteomes" id="UP001519363"/>
    </source>
</evidence>
<dbReference type="InterPro" id="IPR035952">
    <property type="entry name" value="Rhomboid-like_sf"/>
</dbReference>
<keyword evidence="4" id="KW-0378">Hydrolase</keyword>
<evidence type="ECO:0000256" key="1">
    <source>
        <dbReference type="ARBA" id="ARBA00004141"/>
    </source>
</evidence>
<dbReference type="InterPro" id="IPR022764">
    <property type="entry name" value="Peptidase_S54_rhomboid_dom"/>
</dbReference>
<gene>
    <name evidence="9" type="ORF">JOF53_004384</name>
</gene>
<keyword evidence="5 7" id="KW-1133">Transmembrane helix</keyword>
<feature type="transmembrane region" description="Helical" evidence="7">
    <location>
        <begin position="118"/>
        <end position="145"/>
    </location>
</feature>
<evidence type="ECO:0000256" key="6">
    <source>
        <dbReference type="ARBA" id="ARBA00023136"/>
    </source>
</evidence>
<accession>A0ABS5AGN1</accession>
<feature type="transmembrane region" description="Helical" evidence="7">
    <location>
        <begin position="157"/>
        <end position="176"/>
    </location>
</feature>
<feature type="transmembrane region" description="Helical" evidence="7">
    <location>
        <begin position="182"/>
        <end position="200"/>
    </location>
</feature>
<dbReference type="PANTHER" id="PTHR43731">
    <property type="entry name" value="RHOMBOID PROTEASE"/>
    <property type="match status" value="1"/>
</dbReference>
<organism evidence="9 10">
    <name type="scientific">Crossiella equi</name>
    <dbReference type="NCBI Taxonomy" id="130796"/>
    <lineage>
        <taxon>Bacteria</taxon>
        <taxon>Bacillati</taxon>
        <taxon>Actinomycetota</taxon>
        <taxon>Actinomycetes</taxon>
        <taxon>Pseudonocardiales</taxon>
        <taxon>Pseudonocardiaceae</taxon>
        <taxon>Crossiella</taxon>
    </lineage>
</organism>
<comment type="similarity">
    <text evidence="2">Belongs to the peptidase S54 family.</text>
</comment>
<dbReference type="GO" id="GO:0008233">
    <property type="term" value="F:peptidase activity"/>
    <property type="evidence" value="ECO:0007669"/>
    <property type="project" value="UniProtKB-KW"/>
</dbReference>
<keyword evidence="10" id="KW-1185">Reference proteome</keyword>
<evidence type="ECO:0000256" key="3">
    <source>
        <dbReference type="ARBA" id="ARBA00022692"/>
    </source>
</evidence>
<evidence type="ECO:0000256" key="2">
    <source>
        <dbReference type="ARBA" id="ARBA00009045"/>
    </source>
</evidence>
<dbReference type="Pfam" id="PF01694">
    <property type="entry name" value="Rhomboid"/>
    <property type="match status" value="1"/>
</dbReference>
<dbReference type="PANTHER" id="PTHR43731:SF14">
    <property type="entry name" value="PRESENILIN-ASSOCIATED RHOMBOID-LIKE PROTEIN, MITOCHONDRIAL"/>
    <property type="match status" value="1"/>
</dbReference>
<dbReference type="RefSeq" id="WP_086782282.1">
    <property type="nucleotide sequence ID" value="NZ_JAGIOO010000001.1"/>
</dbReference>
<evidence type="ECO:0000256" key="4">
    <source>
        <dbReference type="ARBA" id="ARBA00022801"/>
    </source>
</evidence>
<dbReference type="SUPFAM" id="SSF144091">
    <property type="entry name" value="Rhomboid-like"/>
    <property type="match status" value="1"/>
</dbReference>